<accession>A0A1G7Q4S7</accession>
<dbReference type="AlphaFoldDB" id="A0A1G7Q4S7"/>
<proteinExistence type="predicted"/>
<dbReference type="STRING" id="405671.SAMN05421827_102173"/>
<dbReference type="RefSeq" id="WP_090497045.1">
    <property type="nucleotide sequence ID" value="NZ_FNCH01000002.1"/>
</dbReference>
<dbReference type="OrthoDB" id="257964at2"/>
<sequence length="585" mass="67853">MSKIHPLIQQLSKLRESSKEAVADANIVLDDELKRYLHIRRSIEQELEGQILEAYNQDGPGLIMVCGNVGDGKSHLLSKLKESKKLKDVLPAFTTYNDATESFSPNETSNHALRRKLAGFADVKLGEGNPRIILAINLGTLNNFLEEYGAEFSHMDSYVRRKGIIDEDVSLDHHTEEQDRYFRYVNFTNRHFFNLGPHGALASPIAELLEKVVSAEKNNPIYQGYLQAKEESWAPFDPVLHNYELLFKSAYREVVAQLIVTCIVMEKQIISFRQLLNFIYDIIVPYQLSKIYGPDYGHEIAKKDIGQRLAFSLPYYIFENPNLSKIFHSLNVHDPAVRRYEGMDERIILLFTEVDPLNWLSVEYKDLFPRSSGFEIHPDLDYKIISKAYLRYEFFDRAEDIRYGDNYFREYLKYLYAFNNGDKPGLRGVVDLVKSATYAWNGGTIEKKVIIVPTAVKNSTYRVFKDLTLKGSWSKDMELRGMDEISEFRQELMLKFSTGDNNPTEPFDLAIDYALFVLLKSVSLGYRPNKIDRYTYIGFDRFVEQVTFSSIEMKTLYVDQINFGKPLDYQFDFDEENDEFTFIKK</sequence>
<dbReference type="NCBIfam" id="TIGR03238">
    <property type="entry name" value="dnd_assoc_3"/>
    <property type="match status" value="1"/>
</dbReference>
<organism evidence="1 2">
    <name type="scientific">Pedobacter terrae</name>
    <dbReference type="NCBI Taxonomy" id="405671"/>
    <lineage>
        <taxon>Bacteria</taxon>
        <taxon>Pseudomonadati</taxon>
        <taxon>Bacteroidota</taxon>
        <taxon>Sphingobacteriia</taxon>
        <taxon>Sphingobacteriales</taxon>
        <taxon>Sphingobacteriaceae</taxon>
        <taxon>Pedobacter</taxon>
    </lineage>
</organism>
<protein>
    <submittedName>
        <fullName evidence="1">DNA phosphorothioation-dependent restriction protein DptF</fullName>
    </submittedName>
</protein>
<evidence type="ECO:0000313" key="2">
    <source>
        <dbReference type="Proteomes" id="UP000199643"/>
    </source>
</evidence>
<dbReference type="EMBL" id="FNCH01000002">
    <property type="protein sequence ID" value="SDF93552.1"/>
    <property type="molecule type" value="Genomic_DNA"/>
</dbReference>
<evidence type="ECO:0000313" key="1">
    <source>
        <dbReference type="EMBL" id="SDF93552.1"/>
    </source>
</evidence>
<dbReference type="Proteomes" id="UP000199643">
    <property type="component" value="Unassembled WGS sequence"/>
</dbReference>
<gene>
    <name evidence="1" type="ORF">SAMN05421827_102173</name>
</gene>
<reference evidence="2" key="1">
    <citation type="submission" date="2016-10" db="EMBL/GenBank/DDBJ databases">
        <authorList>
            <person name="Varghese N."/>
            <person name="Submissions S."/>
        </authorList>
    </citation>
    <scope>NUCLEOTIDE SEQUENCE [LARGE SCALE GENOMIC DNA]</scope>
    <source>
        <strain evidence="2">DSM 17933</strain>
    </source>
</reference>
<dbReference type="InterPro" id="IPR017647">
    <property type="entry name" value="Dnd_assoc_3"/>
</dbReference>
<name>A0A1G7Q4S7_9SPHI</name>
<keyword evidence="2" id="KW-1185">Reference proteome</keyword>